<name>A0A382V778_9ZZZZ</name>
<protein>
    <submittedName>
        <fullName evidence="1">Uncharacterized protein</fullName>
    </submittedName>
</protein>
<sequence length="48" mass="5559">MGELYATCTHYSADSSFFYHVYSANMFTCFKAEHYLSKVQPEPLRSSL</sequence>
<gene>
    <name evidence="1" type="ORF">METZ01_LOCUS395206</name>
</gene>
<accession>A0A382V778</accession>
<reference evidence="1" key="1">
    <citation type="submission" date="2018-05" db="EMBL/GenBank/DDBJ databases">
        <authorList>
            <person name="Lanie J.A."/>
            <person name="Ng W.-L."/>
            <person name="Kazmierczak K.M."/>
            <person name="Andrzejewski T.M."/>
            <person name="Davidsen T.M."/>
            <person name="Wayne K.J."/>
            <person name="Tettelin H."/>
            <person name="Glass J.I."/>
            <person name="Rusch D."/>
            <person name="Podicherti R."/>
            <person name="Tsui H.-C.T."/>
            <person name="Winkler M.E."/>
        </authorList>
    </citation>
    <scope>NUCLEOTIDE SEQUENCE</scope>
</reference>
<dbReference type="EMBL" id="UINC01149715">
    <property type="protein sequence ID" value="SVD42352.1"/>
    <property type="molecule type" value="Genomic_DNA"/>
</dbReference>
<organism evidence="1">
    <name type="scientific">marine metagenome</name>
    <dbReference type="NCBI Taxonomy" id="408172"/>
    <lineage>
        <taxon>unclassified sequences</taxon>
        <taxon>metagenomes</taxon>
        <taxon>ecological metagenomes</taxon>
    </lineage>
</organism>
<proteinExistence type="predicted"/>
<evidence type="ECO:0000313" key="1">
    <source>
        <dbReference type="EMBL" id="SVD42352.1"/>
    </source>
</evidence>
<dbReference type="AlphaFoldDB" id="A0A382V778"/>